<feature type="transmembrane region" description="Helical" evidence="1">
    <location>
        <begin position="12"/>
        <end position="35"/>
    </location>
</feature>
<evidence type="ECO:0000256" key="1">
    <source>
        <dbReference type="SAM" id="Phobius"/>
    </source>
</evidence>
<evidence type="ECO:0000313" key="3">
    <source>
        <dbReference type="Proteomes" id="UP000198327"/>
    </source>
</evidence>
<sequence>MRLHTGNPGRSWSLRSVIRLIAGVVIIAAGVVWVVDEQLNTIFGGVQIVVGLVLLAEPVLMRSRTDNQEGGHHQFEARSDDA</sequence>
<feature type="transmembrane region" description="Helical" evidence="1">
    <location>
        <begin position="41"/>
        <end position="60"/>
    </location>
</feature>
<dbReference type="Proteomes" id="UP000198327">
    <property type="component" value="Unassembled WGS sequence"/>
</dbReference>
<proteinExistence type="predicted"/>
<gene>
    <name evidence="2" type="ORF">SAMN05421642_1252</name>
</gene>
<evidence type="ECO:0000313" key="2">
    <source>
        <dbReference type="EMBL" id="SNT47700.1"/>
    </source>
</evidence>
<dbReference type="EMBL" id="FZOW01000025">
    <property type="protein sequence ID" value="SNT47700.1"/>
    <property type="molecule type" value="Genomic_DNA"/>
</dbReference>
<reference evidence="3" key="1">
    <citation type="submission" date="2017-06" db="EMBL/GenBank/DDBJ databases">
        <authorList>
            <person name="Varghese N."/>
            <person name="Submissions S."/>
        </authorList>
    </citation>
    <scope>NUCLEOTIDE SEQUENCE [LARGE SCALE GENOMIC DNA]</scope>
    <source>
        <strain evidence="3">JCM 23211</strain>
    </source>
</reference>
<dbReference type="RefSeq" id="WP_141136575.1">
    <property type="nucleotide sequence ID" value="NZ_FZOW01000025.1"/>
</dbReference>
<name>A0A239MYW6_9NOCA</name>
<keyword evidence="1" id="KW-0812">Transmembrane</keyword>
<keyword evidence="1" id="KW-1133">Transmembrane helix</keyword>
<organism evidence="2 3">
    <name type="scientific">Rhodococcoides kyotonense</name>
    <dbReference type="NCBI Taxonomy" id="398843"/>
    <lineage>
        <taxon>Bacteria</taxon>
        <taxon>Bacillati</taxon>
        <taxon>Actinomycetota</taxon>
        <taxon>Actinomycetes</taxon>
        <taxon>Mycobacteriales</taxon>
        <taxon>Nocardiaceae</taxon>
        <taxon>Rhodococcoides</taxon>
    </lineage>
</organism>
<accession>A0A239MYW6</accession>
<keyword evidence="1" id="KW-0472">Membrane</keyword>
<keyword evidence="3" id="KW-1185">Reference proteome</keyword>
<protein>
    <submittedName>
        <fullName evidence="2">Uncharacterized protein</fullName>
    </submittedName>
</protein>
<dbReference type="AlphaFoldDB" id="A0A239MYW6"/>